<comment type="subcellular location">
    <subcellularLocation>
        <location evidence="1">Cell membrane</location>
        <topology evidence="1">Multi-pass membrane protein</topology>
    </subcellularLocation>
</comment>
<accession>A0A3B0TTU5</accession>
<sequence length="450" mass="48357">MNVKTRLASQSSIMFGMRLVGAGMIVVIQAAIARLWSAEILGEFLLTMAVVNLLAMAMPLGFQTVATYFAAEYRANDQGHMLSRFIFRAYSHILIAATIIFVAGVYLSSNAGVGAAQFFSSLISDDIAFVFSNFWMQGAILACAVGVVFINGAVLVGLKRPYAGYAAEVLFRPMLVIGAFVLALAIADPSGRLDVMLWAFSLGYGLVALVHFSIVLSSVRRLPATGGAVENDNARWWRFALPWVLIDLATSFFFDIDIIMLSGLMDKSTLAIFAVCTRIFSLVAFGVTAVYAVALPDIFESAAKSDDKEFNRKVGDANLVAAALSLVFLGVILIVGPFILMIFGPDFLAGAMPLAILCLALVVRSVFGPAALVLSINDRPWASVPAIGVSMVALGVGNFYLVPIWGLIGAALSALIAFVVWSVLMWWTALKITGVDVSVFPRLHQIITQR</sequence>
<dbReference type="GO" id="GO:0005886">
    <property type="term" value="C:plasma membrane"/>
    <property type="evidence" value="ECO:0007669"/>
    <property type="project" value="UniProtKB-SubCell"/>
</dbReference>
<evidence type="ECO:0000256" key="5">
    <source>
        <dbReference type="ARBA" id="ARBA00023136"/>
    </source>
</evidence>
<feature type="transmembrane region" description="Helical" evidence="6">
    <location>
        <begin position="317"/>
        <end position="343"/>
    </location>
</feature>
<evidence type="ECO:0000256" key="3">
    <source>
        <dbReference type="ARBA" id="ARBA00022692"/>
    </source>
</evidence>
<organism evidence="7">
    <name type="scientific">hydrothermal vent metagenome</name>
    <dbReference type="NCBI Taxonomy" id="652676"/>
    <lineage>
        <taxon>unclassified sequences</taxon>
        <taxon>metagenomes</taxon>
        <taxon>ecological metagenomes</taxon>
    </lineage>
</organism>
<feature type="transmembrane region" description="Helical" evidence="6">
    <location>
        <begin position="12"/>
        <end position="32"/>
    </location>
</feature>
<dbReference type="PANTHER" id="PTHR30250:SF11">
    <property type="entry name" value="O-ANTIGEN TRANSPORTER-RELATED"/>
    <property type="match status" value="1"/>
</dbReference>
<dbReference type="PANTHER" id="PTHR30250">
    <property type="entry name" value="PST FAMILY PREDICTED COLANIC ACID TRANSPORTER"/>
    <property type="match status" value="1"/>
</dbReference>
<reference evidence="7" key="1">
    <citation type="submission" date="2018-06" db="EMBL/GenBank/DDBJ databases">
        <authorList>
            <person name="Zhirakovskaya E."/>
        </authorList>
    </citation>
    <scope>NUCLEOTIDE SEQUENCE</scope>
</reference>
<gene>
    <name evidence="7" type="ORF">MNBD_ALPHA11-2003</name>
</gene>
<evidence type="ECO:0000256" key="6">
    <source>
        <dbReference type="SAM" id="Phobius"/>
    </source>
</evidence>
<keyword evidence="4 6" id="KW-1133">Transmembrane helix</keyword>
<feature type="transmembrane region" description="Helical" evidence="6">
    <location>
        <begin position="44"/>
        <end position="71"/>
    </location>
</feature>
<proteinExistence type="predicted"/>
<feature type="transmembrane region" description="Helical" evidence="6">
    <location>
        <begin position="270"/>
        <end position="296"/>
    </location>
</feature>
<name>A0A3B0TTU5_9ZZZZ</name>
<feature type="transmembrane region" description="Helical" evidence="6">
    <location>
        <begin position="240"/>
        <end position="264"/>
    </location>
</feature>
<feature type="transmembrane region" description="Helical" evidence="6">
    <location>
        <begin position="381"/>
        <end position="401"/>
    </location>
</feature>
<keyword evidence="3 6" id="KW-0812">Transmembrane</keyword>
<evidence type="ECO:0000256" key="4">
    <source>
        <dbReference type="ARBA" id="ARBA00022989"/>
    </source>
</evidence>
<evidence type="ECO:0000313" key="7">
    <source>
        <dbReference type="EMBL" id="VAW17852.1"/>
    </source>
</evidence>
<keyword evidence="2" id="KW-1003">Cell membrane</keyword>
<dbReference type="EMBL" id="UOEQ01000153">
    <property type="protein sequence ID" value="VAW17852.1"/>
    <property type="molecule type" value="Genomic_DNA"/>
</dbReference>
<evidence type="ECO:0000256" key="1">
    <source>
        <dbReference type="ARBA" id="ARBA00004651"/>
    </source>
</evidence>
<feature type="transmembrane region" description="Helical" evidence="6">
    <location>
        <begin position="134"/>
        <end position="157"/>
    </location>
</feature>
<feature type="transmembrane region" description="Helical" evidence="6">
    <location>
        <begin position="199"/>
        <end position="219"/>
    </location>
</feature>
<evidence type="ECO:0000256" key="2">
    <source>
        <dbReference type="ARBA" id="ARBA00022475"/>
    </source>
</evidence>
<dbReference type="InterPro" id="IPR050833">
    <property type="entry name" value="Poly_Biosynth_Transport"/>
</dbReference>
<feature type="transmembrane region" description="Helical" evidence="6">
    <location>
        <begin position="169"/>
        <end position="187"/>
    </location>
</feature>
<dbReference type="AlphaFoldDB" id="A0A3B0TTU5"/>
<protein>
    <submittedName>
        <fullName evidence="7">Uncharacterized protein</fullName>
    </submittedName>
</protein>
<keyword evidence="5 6" id="KW-0472">Membrane</keyword>
<feature type="transmembrane region" description="Helical" evidence="6">
    <location>
        <begin position="92"/>
        <end position="114"/>
    </location>
</feature>
<feature type="transmembrane region" description="Helical" evidence="6">
    <location>
        <begin position="407"/>
        <end position="427"/>
    </location>
</feature>
<feature type="transmembrane region" description="Helical" evidence="6">
    <location>
        <begin position="349"/>
        <end position="374"/>
    </location>
</feature>